<dbReference type="OrthoDB" id="5281072at2759"/>
<protein>
    <recommendedName>
        <fullName evidence="6">Scytalone dehydratase-like domain-containing protein</fullName>
    </recommendedName>
</protein>
<keyword evidence="8" id="KW-1185">Reference proteome</keyword>
<evidence type="ECO:0000256" key="2">
    <source>
        <dbReference type="ARBA" id="ARBA00023239"/>
    </source>
</evidence>
<evidence type="ECO:0000256" key="4">
    <source>
        <dbReference type="PIRSR" id="PIRSR024851-50"/>
    </source>
</evidence>
<dbReference type="SUPFAM" id="SSF54427">
    <property type="entry name" value="NTF2-like"/>
    <property type="match status" value="1"/>
</dbReference>
<dbReference type="AlphaFoldDB" id="A0A1F8A6C1"/>
<feature type="domain" description="Scytalone dehydratase-like" evidence="6">
    <location>
        <begin position="8"/>
        <end position="160"/>
    </location>
</feature>
<dbReference type="Gene3D" id="3.10.450.50">
    <property type="match status" value="1"/>
</dbReference>
<evidence type="ECO:0000259" key="6">
    <source>
        <dbReference type="Pfam" id="PF02982"/>
    </source>
</evidence>
<dbReference type="PIRSF" id="PIRSF024851">
    <property type="entry name" value="SCD1"/>
    <property type="match status" value="1"/>
</dbReference>
<organism evidence="7 8">
    <name type="scientific">Aspergillus bombycis</name>
    <dbReference type="NCBI Taxonomy" id="109264"/>
    <lineage>
        <taxon>Eukaryota</taxon>
        <taxon>Fungi</taxon>
        <taxon>Dikarya</taxon>
        <taxon>Ascomycota</taxon>
        <taxon>Pezizomycotina</taxon>
        <taxon>Eurotiomycetes</taxon>
        <taxon>Eurotiomycetidae</taxon>
        <taxon>Eurotiales</taxon>
        <taxon>Aspergillaceae</taxon>
        <taxon>Aspergillus</taxon>
    </lineage>
</organism>
<dbReference type="STRING" id="109264.A0A1F8A6C1"/>
<name>A0A1F8A6C1_9EURO</name>
<dbReference type="GeneID" id="34447386"/>
<evidence type="ECO:0000313" key="7">
    <source>
        <dbReference type="EMBL" id="OGM47237.1"/>
    </source>
</evidence>
<dbReference type="InterPro" id="IPR032710">
    <property type="entry name" value="NTF2-like_dom_sf"/>
</dbReference>
<dbReference type="Proteomes" id="UP000179179">
    <property type="component" value="Unassembled WGS sequence"/>
</dbReference>
<sequence length="165" mass="18914">MAPTTKPTFEEWLEVSELAYEWAESYDSKDWARLRSILAPTLTIDYNKVNNSKFSDLPADDFVEMMKDPLFLGDPNIDSQHMLGLTKWEKTSDDEIVSHSQSRAAHVRWEEGRAAVAAKGHGHGVVTTTYRKVDGVWKWAGIKTLVRWNEYDFERVFRGAAGKFD</sequence>
<accession>A0A1F8A6C1</accession>
<feature type="binding site" evidence="5">
    <location>
        <position position="26"/>
    </location>
    <ligand>
        <name>substrate</name>
    </ligand>
</feature>
<dbReference type="RefSeq" id="XP_022390954.1">
    <property type="nucleotide sequence ID" value="XM_022531126.1"/>
</dbReference>
<keyword evidence="2 3" id="KW-0456">Lyase</keyword>
<dbReference type="EMBL" id="LYCR01000025">
    <property type="protein sequence ID" value="OGM47237.1"/>
    <property type="molecule type" value="Genomic_DNA"/>
</dbReference>
<gene>
    <name evidence="7" type="ORF">ABOM_003996</name>
</gene>
<feature type="active site" evidence="4">
    <location>
        <position position="106"/>
    </location>
</feature>
<feature type="binding site" evidence="5">
    <location>
        <position position="46"/>
    </location>
    <ligand>
        <name>substrate</name>
    </ligand>
</feature>
<dbReference type="InterPro" id="IPR004235">
    <property type="entry name" value="Scytalone_dehydratase"/>
</dbReference>
<evidence type="ECO:0000256" key="1">
    <source>
        <dbReference type="ARBA" id="ARBA00008584"/>
    </source>
</evidence>
<dbReference type="Pfam" id="PF02982">
    <property type="entry name" value="Scytalone_dh"/>
    <property type="match status" value="1"/>
</dbReference>
<dbReference type="GO" id="GO:0030411">
    <property type="term" value="F:scytalone dehydratase activity"/>
    <property type="evidence" value="ECO:0007669"/>
    <property type="project" value="InterPro"/>
</dbReference>
<comment type="similarity">
    <text evidence="1 3">Belongs to the scytalone dehydratase family.</text>
</comment>
<evidence type="ECO:0000256" key="3">
    <source>
        <dbReference type="PIRNR" id="PIRNR024851"/>
    </source>
</evidence>
<dbReference type="InterPro" id="IPR049884">
    <property type="entry name" value="Scytalone_dh"/>
</dbReference>
<reference evidence="7 8" key="1">
    <citation type="journal article" date="2016" name="Genome Biol. Evol.">
        <title>Draft genome sequence of an aflatoxigenic Aspergillus species, A. bombycis.</title>
        <authorList>
            <person name="Moore G.G."/>
            <person name="Mack B.M."/>
            <person name="Beltz S.B."/>
            <person name="Gilbert M.K."/>
        </authorList>
    </citation>
    <scope>NUCLEOTIDE SEQUENCE [LARGE SCALE GENOMIC DNA]</scope>
    <source>
        <strain evidence="8">NRRL 26010</strain>
    </source>
</reference>
<comment type="caution">
    <text evidence="7">The sequence shown here is derived from an EMBL/GenBank/DDBJ whole genome shotgun (WGS) entry which is preliminary data.</text>
</comment>
<dbReference type="GO" id="GO:0006582">
    <property type="term" value="P:melanin metabolic process"/>
    <property type="evidence" value="ECO:0007669"/>
    <property type="project" value="InterPro"/>
</dbReference>
<feature type="active site" evidence="4">
    <location>
        <position position="81"/>
    </location>
</feature>
<evidence type="ECO:0000256" key="5">
    <source>
        <dbReference type="PIRSR" id="PIRSR024851-51"/>
    </source>
</evidence>
<evidence type="ECO:0000313" key="8">
    <source>
        <dbReference type="Proteomes" id="UP000179179"/>
    </source>
</evidence>
<proteinExistence type="inferred from homology"/>